<sequence length="56" mass="6454">MEMDTELDEETIMRIIKEERERAVARYEADAEAALGPMDTDQMLSLEEEIRAEHAA</sequence>
<accession>A0AAF0EUJ0</accession>
<protein>
    <submittedName>
        <fullName evidence="1">Uncharacterized protein</fullName>
    </submittedName>
</protein>
<evidence type="ECO:0000313" key="1">
    <source>
        <dbReference type="EMBL" id="WFD34819.1"/>
    </source>
</evidence>
<organism evidence="1 2">
    <name type="scientific">Malassezia cuniculi</name>
    <dbReference type="NCBI Taxonomy" id="948313"/>
    <lineage>
        <taxon>Eukaryota</taxon>
        <taxon>Fungi</taxon>
        <taxon>Dikarya</taxon>
        <taxon>Basidiomycota</taxon>
        <taxon>Ustilaginomycotina</taxon>
        <taxon>Malasseziomycetes</taxon>
        <taxon>Malasseziales</taxon>
        <taxon>Malasseziaceae</taxon>
        <taxon>Malassezia</taxon>
    </lineage>
</organism>
<dbReference type="EMBL" id="CP119878">
    <property type="protein sequence ID" value="WFD34819.1"/>
    <property type="molecule type" value="Genomic_DNA"/>
</dbReference>
<dbReference type="Proteomes" id="UP001219933">
    <property type="component" value="Chromosome 2"/>
</dbReference>
<proteinExistence type="predicted"/>
<gene>
    <name evidence="1" type="ORF">MCUN1_001663</name>
</gene>
<dbReference type="AlphaFoldDB" id="A0AAF0EUJ0"/>
<evidence type="ECO:0000313" key="2">
    <source>
        <dbReference type="Proteomes" id="UP001219933"/>
    </source>
</evidence>
<reference evidence="1" key="1">
    <citation type="submission" date="2023-03" db="EMBL/GenBank/DDBJ databases">
        <title>Mating type loci evolution in Malassezia.</title>
        <authorList>
            <person name="Coelho M.A."/>
        </authorList>
    </citation>
    <scope>NUCLEOTIDE SEQUENCE</scope>
    <source>
        <strain evidence="1">CBS 11721</strain>
    </source>
</reference>
<keyword evidence="2" id="KW-1185">Reference proteome</keyword>
<name>A0AAF0EUJ0_9BASI</name>